<dbReference type="STRING" id="630515.SAMN04489812_1275"/>
<reference evidence="2 3" key="1">
    <citation type="submission" date="2016-10" db="EMBL/GenBank/DDBJ databases">
        <authorList>
            <person name="de Groot N.N."/>
        </authorList>
    </citation>
    <scope>NUCLEOTIDE SEQUENCE [LARGE SCALE GENOMIC DNA]</scope>
    <source>
        <strain evidence="2 3">DSM 21800</strain>
    </source>
</reference>
<evidence type="ECO:0000256" key="1">
    <source>
        <dbReference type="SAM" id="Phobius"/>
    </source>
</evidence>
<accession>A0A1H1QHM1</accession>
<feature type="transmembrane region" description="Helical" evidence="1">
    <location>
        <begin position="43"/>
        <end position="65"/>
    </location>
</feature>
<keyword evidence="1" id="KW-0812">Transmembrane</keyword>
<proteinExistence type="predicted"/>
<keyword evidence="3" id="KW-1185">Reference proteome</keyword>
<organism evidence="2 3">
    <name type="scientific">Microlunatus soli</name>
    <dbReference type="NCBI Taxonomy" id="630515"/>
    <lineage>
        <taxon>Bacteria</taxon>
        <taxon>Bacillati</taxon>
        <taxon>Actinomycetota</taxon>
        <taxon>Actinomycetes</taxon>
        <taxon>Propionibacteriales</taxon>
        <taxon>Propionibacteriaceae</taxon>
        <taxon>Microlunatus</taxon>
    </lineage>
</organism>
<dbReference type="RefSeq" id="WP_197680019.1">
    <property type="nucleotide sequence ID" value="NZ_LT629772.1"/>
</dbReference>
<dbReference type="EMBL" id="LT629772">
    <property type="protein sequence ID" value="SDS22925.1"/>
    <property type="molecule type" value="Genomic_DNA"/>
</dbReference>
<dbReference type="AlphaFoldDB" id="A0A1H1QHM1"/>
<evidence type="ECO:0000313" key="2">
    <source>
        <dbReference type="EMBL" id="SDS22925.1"/>
    </source>
</evidence>
<gene>
    <name evidence="2" type="ORF">SAMN04489812_1275</name>
</gene>
<protein>
    <submittedName>
        <fullName evidence="2">Uncharacterized protein</fullName>
    </submittedName>
</protein>
<keyword evidence="1" id="KW-1133">Transmembrane helix</keyword>
<name>A0A1H1QHM1_9ACTN</name>
<evidence type="ECO:0000313" key="3">
    <source>
        <dbReference type="Proteomes" id="UP000199103"/>
    </source>
</evidence>
<dbReference type="Proteomes" id="UP000199103">
    <property type="component" value="Chromosome I"/>
</dbReference>
<keyword evidence="1" id="KW-0472">Membrane</keyword>
<sequence>MIPTVILLGLVLGRWWRSALVFGTIGWPVVLLLGGLSPSAPDIAAAAGLGFVNVLAGVTLHQLALRWVRMVSRSGGPRGQHQV</sequence>